<keyword evidence="3" id="KW-0863">Zinc-finger</keyword>
<evidence type="ECO:0000313" key="6">
    <source>
        <dbReference type="EMBL" id="KIM29424.1"/>
    </source>
</evidence>
<protein>
    <submittedName>
        <fullName evidence="6">Uncharacterized protein</fullName>
    </submittedName>
</protein>
<dbReference type="GO" id="GO:0032012">
    <property type="term" value="P:regulation of ARF protein signal transduction"/>
    <property type="evidence" value="ECO:0007669"/>
    <property type="project" value="TreeGrafter"/>
</dbReference>
<dbReference type="STRING" id="933852.A0A0C3BBB5"/>
<evidence type="ECO:0000256" key="2">
    <source>
        <dbReference type="ARBA" id="ARBA00022723"/>
    </source>
</evidence>
<evidence type="ECO:0000256" key="3">
    <source>
        <dbReference type="ARBA" id="ARBA00022771"/>
    </source>
</evidence>
<dbReference type="OrthoDB" id="983479at2759"/>
<keyword evidence="7" id="KW-1185">Reference proteome</keyword>
<dbReference type="GO" id="GO:0000139">
    <property type="term" value="C:Golgi membrane"/>
    <property type="evidence" value="ECO:0007669"/>
    <property type="project" value="TreeGrafter"/>
</dbReference>
<dbReference type="EMBL" id="KN824288">
    <property type="protein sequence ID" value="KIM29424.1"/>
    <property type="molecule type" value="Genomic_DNA"/>
</dbReference>
<dbReference type="GO" id="GO:0030100">
    <property type="term" value="P:regulation of endocytosis"/>
    <property type="evidence" value="ECO:0007669"/>
    <property type="project" value="TreeGrafter"/>
</dbReference>
<dbReference type="PANTHER" id="PTHR46395">
    <property type="entry name" value="ADP-RIBOSYLATION FACTOR GTPASE-ACTIVATING PROTEIN 1"/>
    <property type="match status" value="1"/>
</dbReference>
<dbReference type="HOGENOM" id="CLU_044516_2_2_1"/>
<evidence type="ECO:0000313" key="7">
    <source>
        <dbReference type="Proteomes" id="UP000054097"/>
    </source>
</evidence>
<keyword evidence="1" id="KW-0343">GTPase activation</keyword>
<keyword evidence="2" id="KW-0479">Metal-binding</keyword>
<name>A0A0C3BBB5_SERVB</name>
<accession>A0A0C3BBB5</accession>
<dbReference type="AlphaFoldDB" id="A0A0C3BBB5"/>
<sequence length="280" mass="29160">MRKSRAAARTSTLSSLRNDSSSPAPNRSGAQSSTSLNDANYERRTANEQYFSSLGEANANRREDLPPSQGGKYQGFGSTPAPSSHPSYGTSSANLPTLEELQTQPVAALSKGWSLLSAAVTAASKVVAEKAMDPTLHENVKAYAAQAGRVAVDTTRSANEWSKRELGVDVADSVSGVADKAKGALGLKSHPGGGYESVDGAGGGYGAWHDENGTRLYGDGDGDDDFFDAHGGGESQFAAPMTPGTASSMATSQGTPGSAAPLNASSKKHKDWDKDEWQDW</sequence>
<organism evidence="6 7">
    <name type="scientific">Serendipita vermifera MAFF 305830</name>
    <dbReference type="NCBI Taxonomy" id="933852"/>
    <lineage>
        <taxon>Eukaryota</taxon>
        <taxon>Fungi</taxon>
        <taxon>Dikarya</taxon>
        <taxon>Basidiomycota</taxon>
        <taxon>Agaricomycotina</taxon>
        <taxon>Agaricomycetes</taxon>
        <taxon>Sebacinales</taxon>
        <taxon>Serendipitaceae</taxon>
        <taxon>Serendipita</taxon>
    </lineage>
</organism>
<dbReference type="GO" id="GO:0008270">
    <property type="term" value="F:zinc ion binding"/>
    <property type="evidence" value="ECO:0007669"/>
    <property type="project" value="UniProtKB-KW"/>
</dbReference>
<dbReference type="GO" id="GO:0005096">
    <property type="term" value="F:GTPase activator activity"/>
    <property type="evidence" value="ECO:0007669"/>
    <property type="project" value="UniProtKB-KW"/>
</dbReference>
<proteinExistence type="predicted"/>
<feature type="region of interest" description="Disordered" evidence="5">
    <location>
        <begin position="216"/>
        <end position="280"/>
    </location>
</feature>
<dbReference type="PANTHER" id="PTHR46395:SF1">
    <property type="entry name" value="ADP-RIBOSYLATION FACTOR GTPASE-ACTIVATING PROTEIN 1"/>
    <property type="match status" value="1"/>
</dbReference>
<feature type="compositionally biased region" description="Polar residues" evidence="5">
    <location>
        <begin position="23"/>
        <end position="38"/>
    </location>
</feature>
<feature type="compositionally biased region" description="Low complexity" evidence="5">
    <location>
        <begin position="7"/>
        <end position="22"/>
    </location>
</feature>
<evidence type="ECO:0000256" key="5">
    <source>
        <dbReference type="SAM" id="MobiDB-lite"/>
    </source>
</evidence>
<feature type="region of interest" description="Disordered" evidence="5">
    <location>
        <begin position="1"/>
        <end position="97"/>
    </location>
</feature>
<dbReference type="Proteomes" id="UP000054097">
    <property type="component" value="Unassembled WGS sequence"/>
</dbReference>
<keyword evidence="4" id="KW-0862">Zinc</keyword>
<reference evidence="7" key="2">
    <citation type="submission" date="2015-01" db="EMBL/GenBank/DDBJ databases">
        <title>Evolutionary Origins and Diversification of the Mycorrhizal Mutualists.</title>
        <authorList>
            <consortium name="DOE Joint Genome Institute"/>
            <consortium name="Mycorrhizal Genomics Consortium"/>
            <person name="Kohler A."/>
            <person name="Kuo A."/>
            <person name="Nagy L.G."/>
            <person name="Floudas D."/>
            <person name="Copeland A."/>
            <person name="Barry K.W."/>
            <person name="Cichocki N."/>
            <person name="Veneault-Fourrey C."/>
            <person name="LaButti K."/>
            <person name="Lindquist E.A."/>
            <person name="Lipzen A."/>
            <person name="Lundell T."/>
            <person name="Morin E."/>
            <person name="Murat C."/>
            <person name="Riley R."/>
            <person name="Ohm R."/>
            <person name="Sun H."/>
            <person name="Tunlid A."/>
            <person name="Henrissat B."/>
            <person name="Grigoriev I.V."/>
            <person name="Hibbett D.S."/>
            <person name="Martin F."/>
        </authorList>
    </citation>
    <scope>NUCLEOTIDE SEQUENCE [LARGE SCALE GENOMIC DNA]</scope>
    <source>
        <strain evidence="7">MAFF 305830</strain>
    </source>
</reference>
<reference evidence="6 7" key="1">
    <citation type="submission" date="2014-04" db="EMBL/GenBank/DDBJ databases">
        <authorList>
            <consortium name="DOE Joint Genome Institute"/>
            <person name="Kuo A."/>
            <person name="Zuccaro A."/>
            <person name="Kohler A."/>
            <person name="Nagy L.G."/>
            <person name="Floudas D."/>
            <person name="Copeland A."/>
            <person name="Barry K.W."/>
            <person name="Cichocki N."/>
            <person name="Veneault-Fourrey C."/>
            <person name="LaButti K."/>
            <person name="Lindquist E.A."/>
            <person name="Lipzen A."/>
            <person name="Lundell T."/>
            <person name="Morin E."/>
            <person name="Murat C."/>
            <person name="Sun H."/>
            <person name="Tunlid A."/>
            <person name="Henrissat B."/>
            <person name="Grigoriev I.V."/>
            <person name="Hibbett D.S."/>
            <person name="Martin F."/>
            <person name="Nordberg H.P."/>
            <person name="Cantor M.N."/>
            <person name="Hua S.X."/>
        </authorList>
    </citation>
    <scope>NUCLEOTIDE SEQUENCE [LARGE SCALE GENOMIC DNA]</scope>
    <source>
        <strain evidence="6 7">MAFF 305830</strain>
    </source>
</reference>
<evidence type="ECO:0000256" key="1">
    <source>
        <dbReference type="ARBA" id="ARBA00022468"/>
    </source>
</evidence>
<feature type="compositionally biased region" description="Polar residues" evidence="5">
    <location>
        <begin position="244"/>
        <end position="256"/>
    </location>
</feature>
<evidence type="ECO:0000256" key="4">
    <source>
        <dbReference type="ARBA" id="ARBA00022833"/>
    </source>
</evidence>
<feature type="compositionally biased region" description="Polar residues" evidence="5">
    <location>
        <begin position="76"/>
        <end position="97"/>
    </location>
</feature>
<gene>
    <name evidence="6" type="ORF">M408DRAFT_328696</name>
</gene>
<feature type="compositionally biased region" description="Basic and acidic residues" evidence="5">
    <location>
        <begin position="270"/>
        <end position="280"/>
    </location>
</feature>